<evidence type="ECO:0000256" key="1">
    <source>
        <dbReference type="ARBA" id="ARBA00023015"/>
    </source>
</evidence>
<dbReference type="KEGG" id="nah:F5544_01330"/>
<dbReference type="PANTHER" id="PTHR30055:SF148">
    <property type="entry name" value="TETR-FAMILY TRANSCRIPTIONAL REGULATOR"/>
    <property type="match status" value="1"/>
</dbReference>
<keyword evidence="8" id="KW-1185">Reference proteome</keyword>
<gene>
    <name evidence="7" type="ORF">F5544_01330</name>
</gene>
<dbReference type="InterPro" id="IPR001647">
    <property type="entry name" value="HTH_TetR"/>
</dbReference>
<dbReference type="InterPro" id="IPR036271">
    <property type="entry name" value="Tet_transcr_reg_TetR-rel_C_sf"/>
</dbReference>
<dbReference type="GO" id="GO:0000976">
    <property type="term" value="F:transcription cis-regulatory region binding"/>
    <property type="evidence" value="ECO:0007669"/>
    <property type="project" value="TreeGrafter"/>
</dbReference>
<name>A0A6G9Y4S5_9NOCA</name>
<keyword evidence="2 4" id="KW-0238">DNA-binding</keyword>
<keyword evidence="3" id="KW-0804">Transcription</keyword>
<reference evidence="7 8" key="1">
    <citation type="journal article" date="2019" name="ACS Chem. Biol.">
        <title>Identification and Mobilization of a Cryptic Antibiotic Biosynthesis Gene Locus from a Human-Pathogenic Nocardia Isolate.</title>
        <authorList>
            <person name="Herisse M."/>
            <person name="Ishida K."/>
            <person name="Porter J.L."/>
            <person name="Howden B."/>
            <person name="Hertweck C."/>
            <person name="Stinear T.P."/>
            <person name="Pidot S.J."/>
        </authorList>
    </citation>
    <scope>NUCLEOTIDE SEQUENCE [LARGE SCALE GENOMIC DNA]</scope>
    <source>
        <strain evidence="7 8">AUSMDU00012717</strain>
    </source>
</reference>
<dbReference type="InterPro" id="IPR011075">
    <property type="entry name" value="TetR_C"/>
</dbReference>
<accession>A0A6G9Y4S5</accession>
<dbReference type="Gene3D" id="1.10.357.10">
    <property type="entry name" value="Tetracycline Repressor, domain 2"/>
    <property type="match status" value="1"/>
</dbReference>
<dbReference type="InterPro" id="IPR050109">
    <property type="entry name" value="HTH-type_TetR-like_transc_reg"/>
</dbReference>
<dbReference type="AlphaFoldDB" id="A0A6G9Y4S5"/>
<dbReference type="SUPFAM" id="SSF48498">
    <property type="entry name" value="Tetracyclin repressor-like, C-terminal domain"/>
    <property type="match status" value="1"/>
</dbReference>
<sequence length="260" mass="27718">MRQGGEGEGSAEPAVGAGDEPGSGHAYSFRRETIRLVSKSGRLCLLSQDDTFRLVGCYDSCMAESPSAARRSQRSRSAILAAATELVHAMPYAKLSIEAIAAKAGVGKQTIYRWWPSKGAVVLDAMLETQSGPEGLAIPDSGDIRADLRLLLRGAVAELTGTAQDGFLRAMYIEIQQDPEIGRYYRERVLLPTRAAIAARLSAAVAAGQLRPDIDPEVALDLLLGPIQYRWSLGLGGLTAEYADAVLAAALTYLEPAQAN</sequence>
<dbReference type="SUPFAM" id="SSF46689">
    <property type="entry name" value="Homeodomain-like"/>
    <property type="match status" value="1"/>
</dbReference>
<dbReference type="Pfam" id="PF00440">
    <property type="entry name" value="TetR_N"/>
    <property type="match status" value="1"/>
</dbReference>
<dbReference type="Proteomes" id="UP000503540">
    <property type="component" value="Chromosome"/>
</dbReference>
<protein>
    <submittedName>
        <fullName evidence="7">TetR family transcriptional regulator</fullName>
    </submittedName>
</protein>
<evidence type="ECO:0000256" key="2">
    <source>
        <dbReference type="ARBA" id="ARBA00023125"/>
    </source>
</evidence>
<evidence type="ECO:0000259" key="6">
    <source>
        <dbReference type="PROSITE" id="PS50977"/>
    </source>
</evidence>
<dbReference type="PANTHER" id="PTHR30055">
    <property type="entry name" value="HTH-TYPE TRANSCRIPTIONAL REGULATOR RUTR"/>
    <property type="match status" value="1"/>
</dbReference>
<feature type="DNA-binding region" description="H-T-H motif" evidence="4">
    <location>
        <begin position="96"/>
        <end position="115"/>
    </location>
</feature>
<evidence type="ECO:0000256" key="5">
    <source>
        <dbReference type="SAM" id="MobiDB-lite"/>
    </source>
</evidence>
<dbReference type="EMBL" id="CP046172">
    <property type="protein sequence ID" value="QIS08191.1"/>
    <property type="molecule type" value="Genomic_DNA"/>
</dbReference>
<feature type="region of interest" description="Disordered" evidence="5">
    <location>
        <begin position="1"/>
        <end position="26"/>
    </location>
</feature>
<evidence type="ECO:0000313" key="8">
    <source>
        <dbReference type="Proteomes" id="UP000503540"/>
    </source>
</evidence>
<evidence type="ECO:0000256" key="3">
    <source>
        <dbReference type="ARBA" id="ARBA00023163"/>
    </source>
</evidence>
<evidence type="ECO:0000313" key="7">
    <source>
        <dbReference type="EMBL" id="QIS08191.1"/>
    </source>
</evidence>
<dbReference type="Pfam" id="PF16859">
    <property type="entry name" value="TetR_C_11"/>
    <property type="match status" value="1"/>
</dbReference>
<proteinExistence type="predicted"/>
<feature type="domain" description="HTH tetR-type" evidence="6">
    <location>
        <begin position="73"/>
        <end position="133"/>
    </location>
</feature>
<keyword evidence="1" id="KW-0805">Transcription regulation</keyword>
<dbReference type="Gene3D" id="1.10.10.60">
    <property type="entry name" value="Homeodomain-like"/>
    <property type="match status" value="1"/>
</dbReference>
<dbReference type="GO" id="GO:0003700">
    <property type="term" value="F:DNA-binding transcription factor activity"/>
    <property type="evidence" value="ECO:0007669"/>
    <property type="project" value="TreeGrafter"/>
</dbReference>
<dbReference type="InterPro" id="IPR009057">
    <property type="entry name" value="Homeodomain-like_sf"/>
</dbReference>
<evidence type="ECO:0000256" key="4">
    <source>
        <dbReference type="PROSITE-ProRule" id="PRU00335"/>
    </source>
</evidence>
<organism evidence="7 8">
    <name type="scientific">Nocardia arthritidis</name>
    <dbReference type="NCBI Taxonomy" id="228602"/>
    <lineage>
        <taxon>Bacteria</taxon>
        <taxon>Bacillati</taxon>
        <taxon>Actinomycetota</taxon>
        <taxon>Actinomycetes</taxon>
        <taxon>Mycobacteriales</taxon>
        <taxon>Nocardiaceae</taxon>
        <taxon>Nocardia</taxon>
    </lineage>
</organism>
<dbReference type="PRINTS" id="PR00455">
    <property type="entry name" value="HTHTETR"/>
</dbReference>
<dbReference type="PROSITE" id="PS50977">
    <property type="entry name" value="HTH_TETR_2"/>
    <property type="match status" value="1"/>
</dbReference>